<evidence type="ECO:0000313" key="10">
    <source>
        <dbReference type="Proteomes" id="UP000294937"/>
    </source>
</evidence>
<dbReference type="Gene3D" id="3.40.640.10">
    <property type="entry name" value="Type I PLP-dependent aspartate aminotransferase-like (Major domain)"/>
    <property type="match status" value="1"/>
</dbReference>
<protein>
    <submittedName>
        <fullName evidence="9">Arginine/lysine/ornithine decarboxylase</fullName>
    </submittedName>
</protein>
<feature type="domain" description="Orn/Lys/Arg decarboxylase C-terminal" evidence="8">
    <location>
        <begin position="405"/>
        <end position="465"/>
    </location>
</feature>
<gene>
    <name evidence="9" type="ORF">EDD58_104200</name>
</gene>
<dbReference type="AlphaFoldDB" id="A0A4R3L445"/>
<keyword evidence="3" id="KW-0210">Decarboxylase</keyword>
<organism evidence="9 10">
    <name type="scientific">Hazenella coriacea</name>
    <dbReference type="NCBI Taxonomy" id="1179467"/>
    <lineage>
        <taxon>Bacteria</taxon>
        <taxon>Bacillati</taxon>
        <taxon>Bacillota</taxon>
        <taxon>Bacilli</taxon>
        <taxon>Bacillales</taxon>
        <taxon>Thermoactinomycetaceae</taxon>
        <taxon>Hazenella</taxon>
    </lineage>
</organism>
<dbReference type="PANTHER" id="PTHR43277:SF3">
    <property type="entry name" value="DECARBOXYLASE, PUTATIVE-RELATED"/>
    <property type="match status" value="1"/>
</dbReference>
<dbReference type="PANTHER" id="PTHR43277">
    <property type="entry name" value="ARGININE DECARBOXYLASE"/>
    <property type="match status" value="1"/>
</dbReference>
<dbReference type="InterPro" id="IPR036633">
    <property type="entry name" value="Prn/Lys/Arg_de-COase_C_sf"/>
</dbReference>
<dbReference type="Pfam" id="PF03711">
    <property type="entry name" value="OKR_DC_1_C"/>
    <property type="match status" value="1"/>
</dbReference>
<dbReference type="SUPFAM" id="SSF53383">
    <property type="entry name" value="PLP-dependent transferases"/>
    <property type="match status" value="1"/>
</dbReference>
<dbReference type="InterPro" id="IPR015424">
    <property type="entry name" value="PyrdxlP-dep_Trfase"/>
</dbReference>
<dbReference type="InterPro" id="IPR052357">
    <property type="entry name" value="Orn_Lys_Arg_decarboxylase-I"/>
</dbReference>
<dbReference type="CDD" id="cd00615">
    <property type="entry name" value="Orn_deC_like"/>
    <property type="match status" value="1"/>
</dbReference>
<keyword evidence="5" id="KW-0456">Lyase</keyword>
<dbReference type="Gene3D" id="3.90.105.10">
    <property type="entry name" value="Molybdopterin biosynthesis moea protein, domain 2"/>
    <property type="match status" value="1"/>
</dbReference>
<comment type="similarity">
    <text evidence="2">Belongs to the Orn/Lys/Arg decarboxylase class-I family.</text>
</comment>
<dbReference type="OrthoDB" id="9815233at2"/>
<keyword evidence="6" id="KW-0175">Coiled coil</keyword>
<evidence type="ECO:0000256" key="2">
    <source>
        <dbReference type="ARBA" id="ARBA00010671"/>
    </source>
</evidence>
<keyword evidence="10" id="KW-1185">Reference proteome</keyword>
<dbReference type="GO" id="GO:0016831">
    <property type="term" value="F:carboxy-lyase activity"/>
    <property type="evidence" value="ECO:0007669"/>
    <property type="project" value="UniProtKB-KW"/>
</dbReference>
<dbReference type="InterPro" id="IPR015421">
    <property type="entry name" value="PyrdxlP-dep_Trfase_major"/>
</dbReference>
<comment type="caution">
    <text evidence="9">The sequence shown here is derived from an EMBL/GenBank/DDBJ whole genome shotgun (WGS) entry which is preliminary data.</text>
</comment>
<dbReference type="InterPro" id="IPR000310">
    <property type="entry name" value="Orn/Lys/Arg_deCO2ase_major_dom"/>
</dbReference>
<reference evidence="9 10" key="1">
    <citation type="submission" date="2019-03" db="EMBL/GenBank/DDBJ databases">
        <title>Genomic Encyclopedia of Type Strains, Phase IV (KMG-IV): sequencing the most valuable type-strain genomes for metagenomic binning, comparative biology and taxonomic classification.</title>
        <authorList>
            <person name="Goeker M."/>
        </authorList>
    </citation>
    <scope>NUCLEOTIDE SEQUENCE [LARGE SCALE GENOMIC DNA]</scope>
    <source>
        <strain evidence="9 10">DSM 45707</strain>
    </source>
</reference>
<proteinExistence type="inferred from homology"/>
<feature type="coiled-coil region" evidence="6">
    <location>
        <begin position="358"/>
        <end position="385"/>
    </location>
</feature>
<sequence length="477" mass="53546">MFTSKQLKLHQRVPLLEAILRHRDQACGNFHVPGHKQGKAFDSEAKQWFHPLLQLDLTETGHLDDLHDPTGVILEAQQLAADAFGAEHTLFLVGGTTAGILASILSTCQPGDLLIIQRSCHQSVFHGCMLAGVTPIYLPSSFNSHTGLEESISLNMLAKVIEKYPEAKGVVVTSPSYYGMTQPLANIATLCHQYGMPLIVDEAHGAHFRFHPKLPMTALESGADMVIQSTHKMLTSMTMSSMLHIQGDHYDLEEISRWLRMIESSSPSYPLMASLDATRRFMVSESYSLFDNLFHHLDYFRGNISKYRHLEEVKLQDPCKLSLQSKKVSGYFLQDWLGKRGYYTELADHNKVLFVFTLGTEKKELDDLLSVLDQLEDEISSLSNVEAIDLPSFPLQSEAPISFLELKKKKRVLINLEDALGECCSEMIVPYPPGIPFLLPGERFSKEAINYLHQMIQLGAQIRGIKQSSSLQVYVLQ</sequence>
<evidence type="ECO:0000256" key="5">
    <source>
        <dbReference type="ARBA" id="ARBA00023239"/>
    </source>
</evidence>
<evidence type="ECO:0000259" key="7">
    <source>
        <dbReference type="Pfam" id="PF01276"/>
    </source>
</evidence>
<feature type="domain" description="Orn/Lys/Arg decarboxylases family 1 pyridoxal-P attachment site" evidence="7">
    <location>
        <begin position="14"/>
        <end position="315"/>
    </location>
</feature>
<name>A0A4R3L445_9BACL</name>
<evidence type="ECO:0000256" key="3">
    <source>
        <dbReference type="ARBA" id="ARBA00022793"/>
    </source>
</evidence>
<evidence type="ECO:0000256" key="1">
    <source>
        <dbReference type="ARBA" id="ARBA00001933"/>
    </source>
</evidence>
<evidence type="ECO:0000259" key="8">
    <source>
        <dbReference type="Pfam" id="PF03711"/>
    </source>
</evidence>
<dbReference type="InterPro" id="IPR008286">
    <property type="entry name" value="Prn/Lys/Arg_de-COase_C"/>
</dbReference>
<dbReference type="Pfam" id="PF01276">
    <property type="entry name" value="OKR_DC_1"/>
    <property type="match status" value="1"/>
</dbReference>
<evidence type="ECO:0000313" key="9">
    <source>
        <dbReference type="EMBL" id="TCS94329.1"/>
    </source>
</evidence>
<dbReference type="EMBL" id="SMAG01000004">
    <property type="protein sequence ID" value="TCS94329.1"/>
    <property type="molecule type" value="Genomic_DNA"/>
</dbReference>
<dbReference type="SUPFAM" id="SSF55904">
    <property type="entry name" value="Ornithine decarboxylase C-terminal domain"/>
    <property type="match status" value="1"/>
</dbReference>
<comment type="cofactor">
    <cofactor evidence="1">
        <name>pyridoxal 5'-phosphate</name>
        <dbReference type="ChEBI" id="CHEBI:597326"/>
    </cofactor>
</comment>
<dbReference type="Proteomes" id="UP000294937">
    <property type="component" value="Unassembled WGS sequence"/>
</dbReference>
<keyword evidence="4" id="KW-0663">Pyridoxal phosphate</keyword>
<accession>A0A4R3L445</accession>
<dbReference type="RefSeq" id="WP_131924968.1">
    <property type="nucleotide sequence ID" value="NZ_SMAG01000004.1"/>
</dbReference>
<evidence type="ECO:0000256" key="6">
    <source>
        <dbReference type="SAM" id="Coils"/>
    </source>
</evidence>
<evidence type="ECO:0000256" key="4">
    <source>
        <dbReference type="ARBA" id="ARBA00022898"/>
    </source>
</evidence>